<dbReference type="RefSeq" id="WP_272988043.1">
    <property type="nucleotide sequence ID" value="NZ_CALCOC010000098.1"/>
</dbReference>
<feature type="domain" description="Microcin J25-processing protein McjB C-terminal" evidence="1">
    <location>
        <begin position="145"/>
        <end position="230"/>
    </location>
</feature>
<dbReference type="EMBL" id="DMAN01000171">
    <property type="protein sequence ID" value="HAE27072.1"/>
    <property type="molecule type" value="Genomic_DNA"/>
</dbReference>
<dbReference type="Pfam" id="PF13471">
    <property type="entry name" value="Transglut_core3"/>
    <property type="match status" value="1"/>
</dbReference>
<comment type="caution">
    <text evidence="2">The sequence shown here is derived from an EMBL/GenBank/DDBJ whole genome shotgun (WGS) entry which is preliminary data.</text>
</comment>
<gene>
    <name evidence="2" type="ORF">DCG58_07925</name>
</gene>
<sequence length="232" mass="25941">MKPAFVLSDDVHLCELSDAIIVLDARRNKYSLFADDQVRWFTEILRSSSDEAVSEKAQQFALRLQRNGLVERYESTSKPRTISNKSPRPTVCIHGQLESPSLSASIRWVPGLLSSLQYARKLIHGTDFYATLQSLRSSKPATNPHFVKSNSDAVTVAQAFSSLAPYFVTLKDACLFRSIALFRLLHFCGLAGTVNFGVRLCPFTAHCWVQADSVVLNDELDDVLEFNKILVV</sequence>
<evidence type="ECO:0000313" key="2">
    <source>
        <dbReference type="EMBL" id="HAE27072.1"/>
    </source>
</evidence>
<dbReference type="Proteomes" id="UP000259610">
    <property type="component" value="Unassembled WGS sequence"/>
</dbReference>
<protein>
    <submittedName>
        <fullName evidence="2">Lasso peptide biosynthesis B2 protein</fullName>
    </submittedName>
</protein>
<dbReference type="NCBIfam" id="NF033537">
    <property type="entry name" value="lasso_biosyn_B2"/>
    <property type="match status" value="1"/>
</dbReference>
<reference evidence="2 3" key="1">
    <citation type="journal article" date="2018" name="Nat. Biotechnol.">
        <title>A standardized bacterial taxonomy based on genome phylogeny substantially revises the tree of life.</title>
        <authorList>
            <person name="Parks D.H."/>
            <person name="Chuvochina M."/>
            <person name="Waite D.W."/>
            <person name="Rinke C."/>
            <person name="Skarshewski A."/>
            <person name="Chaumeil P.A."/>
            <person name="Hugenholtz P."/>
        </authorList>
    </citation>
    <scope>NUCLEOTIDE SEQUENCE [LARGE SCALE GENOMIC DNA]</scope>
    <source>
        <strain evidence="2">UBA8733</strain>
    </source>
</reference>
<name>A0A3B9GXC4_9PROT</name>
<accession>A0A3B9GXC4</accession>
<dbReference type="InterPro" id="IPR053521">
    <property type="entry name" value="McjB-like"/>
</dbReference>
<evidence type="ECO:0000259" key="1">
    <source>
        <dbReference type="Pfam" id="PF13471"/>
    </source>
</evidence>
<dbReference type="AlphaFoldDB" id="A0A3B9GXC4"/>
<organism evidence="2 3">
    <name type="scientific">Hyphomonas adhaerens</name>
    <dbReference type="NCBI Taxonomy" id="81029"/>
    <lineage>
        <taxon>Bacteria</taxon>
        <taxon>Pseudomonadati</taxon>
        <taxon>Pseudomonadota</taxon>
        <taxon>Alphaproteobacteria</taxon>
        <taxon>Hyphomonadales</taxon>
        <taxon>Hyphomonadaceae</taxon>
        <taxon>Hyphomonas</taxon>
    </lineage>
</organism>
<evidence type="ECO:0000313" key="3">
    <source>
        <dbReference type="Proteomes" id="UP000259610"/>
    </source>
</evidence>
<proteinExistence type="predicted"/>
<dbReference type="InterPro" id="IPR032708">
    <property type="entry name" value="McjB_C"/>
</dbReference>